<feature type="domain" description="YjeF C-terminal" evidence="20">
    <location>
        <begin position="208"/>
        <end position="464"/>
    </location>
</feature>
<evidence type="ECO:0000256" key="11">
    <source>
        <dbReference type="ARBA" id="ARBA00023235"/>
    </source>
</evidence>
<dbReference type="SUPFAM" id="SSF53613">
    <property type="entry name" value="Ribokinase-like"/>
    <property type="match status" value="1"/>
</dbReference>
<evidence type="ECO:0000256" key="6">
    <source>
        <dbReference type="ARBA" id="ARBA00022741"/>
    </source>
</evidence>
<dbReference type="PIRSF" id="PIRSF017184">
    <property type="entry name" value="Nnr"/>
    <property type="match status" value="1"/>
</dbReference>
<evidence type="ECO:0000313" key="22">
    <source>
        <dbReference type="EMBL" id="MCW6534319.1"/>
    </source>
</evidence>
<feature type="binding site" evidence="18">
    <location>
        <position position="118"/>
    </location>
    <ligand>
        <name>K(+)</name>
        <dbReference type="ChEBI" id="CHEBI:29103"/>
    </ligand>
</feature>
<dbReference type="NCBIfam" id="TIGR00197">
    <property type="entry name" value="yjeF_nterm"/>
    <property type="match status" value="1"/>
</dbReference>
<evidence type="ECO:0000256" key="15">
    <source>
        <dbReference type="ARBA" id="ARBA00048238"/>
    </source>
</evidence>
<feature type="binding site" evidence="17">
    <location>
        <begin position="375"/>
        <end position="379"/>
    </location>
    <ligand>
        <name>AMP</name>
        <dbReference type="ChEBI" id="CHEBI:456215"/>
    </ligand>
</feature>
<dbReference type="Gene3D" id="3.40.50.10260">
    <property type="entry name" value="YjeF N-terminal domain"/>
    <property type="match status" value="1"/>
</dbReference>
<keyword evidence="23" id="KW-1185">Reference proteome</keyword>
<comment type="catalytic activity">
    <reaction evidence="1 18 19">
        <text>(6R)-NADHX = (6S)-NADHX</text>
        <dbReference type="Rhea" id="RHEA:32215"/>
        <dbReference type="ChEBI" id="CHEBI:64074"/>
        <dbReference type="ChEBI" id="CHEBI:64075"/>
        <dbReference type="EC" id="5.1.99.6"/>
    </reaction>
</comment>
<organism evidence="22 23">
    <name type="scientific">Sphingomonas lycopersici</name>
    <dbReference type="NCBI Taxonomy" id="2951807"/>
    <lineage>
        <taxon>Bacteria</taxon>
        <taxon>Pseudomonadati</taxon>
        <taxon>Pseudomonadota</taxon>
        <taxon>Alphaproteobacteria</taxon>
        <taxon>Sphingomonadales</taxon>
        <taxon>Sphingomonadaceae</taxon>
        <taxon>Sphingomonas</taxon>
    </lineage>
</organism>
<feature type="binding site" evidence="17">
    <location>
        <position position="404"/>
    </location>
    <ligand>
        <name>AMP</name>
        <dbReference type="ChEBI" id="CHEBI:456215"/>
    </ligand>
</feature>
<dbReference type="Pfam" id="PF03853">
    <property type="entry name" value="YjeF_N"/>
    <property type="match status" value="1"/>
</dbReference>
<comment type="caution">
    <text evidence="18">Lacks conserved residue(s) required for the propagation of feature annotation.</text>
</comment>
<dbReference type="InterPro" id="IPR000631">
    <property type="entry name" value="CARKD"/>
</dbReference>
<proteinExistence type="inferred from homology"/>
<evidence type="ECO:0000256" key="19">
    <source>
        <dbReference type="PIRNR" id="PIRNR017184"/>
    </source>
</evidence>
<evidence type="ECO:0000256" key="16">
    <source>
        <dbReference type="ARBA" id="ARBA00049209"/>
    </source>
</evidence>
<evidence type="ECO:0000256" key="17">
    <source>
        <dbReference type="HAMAP-Rule" id="MF_01965"/>
    </source>
</evidence>
<evidence type="ECO:0000256" key="4">
    <source>
        <dbReference type="ARBA" id="ARBA00009524"/>
    </source>
</evidence>
<dbReference type="PROSITE" id="PS51383">
    <property type="entry name" value="YJEF_C_3"/>
    <property type="match status" value="1"/>
</dbReference>
<dbReference type="EC" id="4.2.1.136" evidence="19"/>
<evidence type="ECO:0000259" key="21">
    <source>
        <dbReference type="PROSITE" id="PS51385"/>
    </source>
</evidence>
<dbReference type="PANTHER" id="PTHR12592:SF0">
    <property type="entry name" value="ATP-DEPENDENT (S)-NAD(P)H-HYDRATE DEHYDRATASE"/>
    <property type="match status" value="1"/>
</dbReference>
<gene>
    <name evidence="18" type="primary">nnrE</name>
    <name evidence="17" type="synonym">nnrD</name>
    <name evidence="22" type="ORF">NEE01_05905</name>
</gene>
<dbReference type="GO" id="GO:0052856">
    <property type="term" value="F:NAD(P)HX epimerase activity"/>
    <property type="evidence" value="ECO:0007669"/>
    <property type="project" value="UniProtKB-UniRule"/>
</dbReference>
<evidence type="ECO:0000256" key="2">
    <source>
        <dbReference type="ARBA" id="ARBA00000909"/>
    </source>
</evidence>
<keyword evidence="8 17" id="KW-0521">NADP</keyword>
<dbReference type="HAMAP" id="MF_01966">
    <property type="entry name" value="NADHX_epimerase"/>
    <property type="match status" value="1"/>
</dbReference>
<dbReference type="Proteomes" id="UP001165565">
    <property type="component" value="Unassembled WGS sequence"/>
</dbReference>
<evidence type="ECO:0000256" key="13">
    <source>
        <dbReference type="ARBA" id="ARBA00023268"/>
    </source>
</evidence>
<evidence type="ECO:0000256" key="10">
    <source>
        <dbReference type="ARBA" id="ARBA00023027"/>
    </source>
</evidence>
<dbReference type="GO" id="GO:0052855">
    <property type="term" value="F:ADP-dependent NAD(P)H-hydrate dehydratase activity"/>
    <property type="evidence" value="ECO:0007669"/>
    <property type="project" value="UniProtKB-UniRule"/>
</dbReference>
<feature type="binding site" evidence="17">
    <location>
        <position position="405"/>
    </location>
    <ligand>
        <name>(6S)-NADPHX</name>
        <dbReference type="ChEBI" id="CHEBI:64076"/>
    </ligand>
</feature>
<evidence type="ECO:0000256" key="5">
    <source>
        <dbReference type="ARBA" id="ARBA00022723"/>
    </source>
</evidence>
<comment type="subunit">
    <text evidence="17">Homotetramer.</text>
</comment>
<feature type="binding site" evidence="18">
    <location>
        <position position="154"/>
    </location>
    <ligand>
        <name>K(+)</name>
        <dbReference type="ChEBI" id="CHEBI:29103"/>
    </ligand>
</feature>
<keyword evidence="11 18" id="KW-0413">Isomerase</keyword>
<dbReference type="InterPro" id="IPR029056">
    <property type="entry name" value="Ribokinase-like"/>
</dbReference>
<dbReference type="Pfam" id="PF01256">
    <property type="entry name" value="Carb_kinase"/>
    <property type="match status" value="1"/>
</dbReference>
<evidence type="ECO:0000256" key="9">
    <source>
        <dbReference type="ARBA" id="ARBA00022958"/>
    </source>
</evidence>
<feature type="domain" description="YjeF N-terminal" evidence="21">
    <location>
        <begin position="15"/>
        <end position="208"/>
    </location>
</feature>
<dbReference type="InterPro" id="IPR036652">
    <property type="entry name" value="YjeF_N_dom_sf"/>
</dbReference>
<keyword evidence="9 18" id="KW-0630">Potassium</keyword>
<dbReference type="PROSITE" id="PS01050">
    <property type="entry name" value="YJEF_C_2"/>
    <property type="match status" value="1"/>
</dbReference>
<dbReference type="PANTHER" id="PTHR12592">
    <property type="entry name" value="ATP-DEPENDENT (S)-NAD(P)H-HYDRATE DEHYDRATASE FAMILY MEMBER"/>
    <property type="match status" value="1"/>
</dbReference>
<keyword evidence="7 17" id="KW-0067">ATP-binding</keyword>
<comment type="similarity">
    <text evidence="3 19">In the N-terminal section; belongs to the NnrE/AIBP family.</text>
</comment>
<evidence type="ECO:0000256" key="3">
    <source>
        <dbReference type="ARBA" id="ARBA00006001"/>
    </source>
</evidence>
<dbReference type="InterPro" id="IPR004443">
    <property type="entry name" value="YjeF_N_dom"/>
</dbReference>
<dbReference type="Gene3D" id="3.40.1190.20">
    <property type="match status" value="1"/>
</dbReference>
<dbReference type="InterPro" id="IPR030677">
    <property type="entry name" value="Nnr"/>
</dbReference>
<feature type="binding site" evidence="17">
    <location>
        <position position="342"/>
    </location>
    <ligand>
        <name>(6S)-NADPHX</name>
        <dbReference type="ChEBI" id="CHEBI:64076"/>
    </ligand>
</feature>
<dbReference type="SUPFAM" id="SSF64153">
    <property type="entry name" value="YjeF N-terminal domain-like"/>
    <property type="match status" value="1"/>
</dbReference>
<dbReference type="NCBIfam" id="TIGR00196">
    <property type="entry name" value="yjeF_cterm"/>
    <property type="match status" value="1"/>
</dbReference>
<comment type="similarity">
    <text evidence="17">Belongs to the NnrD/CARKD family.</text>
</comment>
<dbReference type="AlphaFoldDB" id="A0AA42CPG2"/>
<comment type="function">
    <text evidence="18">Catalyzes the epimerization of the S- and R-forms of NAD(P)HX, a damaged form of NAD(P)H that is a result of enzymatic or heat-dependent hydration. This is a prerequisite for the S-specific NAD(P)H-hydrate dehydratase to allow the repair of both epimers of NAD(P)HX.</text>
</comment>
<dbReference type="CDD" id="cd01171">
    <property type="entry name" value="YXKO-related"/>
    <property type="match status" value="1"/>
</dbReference>
<evidence type="ECO:0000256" key="14">
    <source>
        <dbReference type="ARBA" id="ARBA00025153"/>
    </source>
</evidence>
<dbReference type="PROSITE" id="PS51385">
    <property type="entry name" value="YJEF_N"/>
    <property type="match status" value="1"/>
</dbReference>
<keyword evidence="6 17" id="KW-0547">Nucleotide-binding</keyword>
<dbReference type="GO" id="GO:0046496">
    <property type="term" value="P:nicotinamide nucleotide metabolic process"/>
    <property type="evidence" value="ECO:0007669"/>
    <property type="project" value="UniProtKB-UniRule"/>
</dbReference>
<evidence type="ECO:0000256" key="12">
    <source>
        <dbReference type="ARBA" id="ARBA00023239"/>
    </source>
</evidence>
<comment type="function">
    <text evidence="17">Catalyzes the dehydration of the S-form of NAD(P)HX at the expense of ADP, which is converted to AMP. Together with NAD(P)HX epimerase, which catalyzes the epimerization of the S- and R-forms, the enzyme allows the repair of both epimers of NAD(P)HX, a damaged form of NAD(P)H that is a result of enzymatic or heat-dependent hydration.</text>
</comment>
<comment type="cofactor">
    <cofactor evidence="18 19">
        <name>K(+)</name>
        <dbReference type="ChEBI" id="CHEBI:29103"/>
    </cofactor>
    <text evidence="18 19">Binds 1 potassium ion per subunit.</text>
</comment>
<comment type="function">
    <text evidence="14 19">Bifunctional enzyme that catalyzes the epimerization of the S- and R-forms of NAD(P)HX and the dehydration of the S-form of NAD(P)HX at the expense of ADP, which is converted to AMP. This allows the repair of both epimers of NAD(P)HX, a damaged form of NAD(P)H that is a result of enzymatic or heat-dependent hydration.</text>
</comment>
<evidence type="ECO:0000313" key="23">
    <source>
        <dbReference type="Proteomes" id="UP001165565"/>
    </source>
</evidence>
<keyword evidence="13" id="KW-0511">Multifunctional enzyme</keyword>
<dbReference type="GO" id="GO:0005524">
    <property type="term" value="F:ATP binding"/>
    <property type="evidence" value="ECO:0007669"/>
    <property type="project" value="UniProtKB-UniRule"/>
</dbReference>
<evidence type="ECO:0000259" key="20">
    <source>
        <dbReference type="PROSITE" id="PS51383"/>
    </source>
</evidence>
<reference evidence="22" key="1">
    <citation type="submission" date="2022-06" db="EMBL/GenBank/DDBJ databases">
        <title>Sphingomonas sp. nov. isolated from rhizosphere soil of tomato.</title>
        <authorList>
            <person name="Dong H."/>
            <person name="Gao R."/>
        </authorList>
    </citation>
    <scope>NUCLEOTIDE SEQUENCE</scope>
    <source>
        <strain evidence="22">MMSM24</strain>
    </source>
</reference>
<keyword evidence="12 17" id="KW-0456">Lyase</keyword>
<sequence length="465" mass="46608">MMPLDGRPILTAAAMRAAEEQIIATGTSVSALMERVGAAVAAQVRRLAGDQEVLILCGPGNNGGDGYVAARLLAAAGQRVRVAATGAPRSDAAIAARHAWGRDVEALGAAAPAPVLVDALFGTGLSRGLGTDVAGALARLAAAAALTIAVDLPSGAATDDGRLLSPVPDYDLTLALGALKPSHLLQPAAARSQRVIVLDIAVPVASEASVLARPRLSAPVVDAHKYSRGMVAVVAGAMPGASVLAATAAARGGAGYVLLLGGASDRVPHAIVRRRFDAAAIADKRIGALLVGPGLGRDERARERLEAALATDRPLVIDGDALRLLTPQKLAARKGPMILTPHAGEFDALFGADAGSKIDRARHAAAASGATIVFKGPDTVITAPDGGVVVALAASSWLSTAGTGDVLAGLVAARLAVNGSNAMPDPLAAAAEAVWLHGEAARRAGPAFIADDLARHLPEAIAACL</sequence>
<evidence type="ECO:0000256" key="18">
    <source>
        <dbReference type="HAMAP-Rule" id="MF_01966"/>
    </source>
</evidence>
<dbReference type="InterPro" id="IPR017953">
    <property type="entry name" value="Carbohydrate_kinase_pred_CS"/>
</dbReference>
<feature type="binding site" evidence="18">
    <location>
        <begin position="122"/>
        <end position="128"/>
    </location>
    <ligand>
        <name>(6S)-NADPHX</name>
        <dbReference type="ChEBI" id="CHEBI:64076"/>
    </ligand>
</feature>
<comment type="catalytic activity">
    <reaction evidence="15 17 19">
        <text>(6S)-NADHX + ADP = AMP + phosphate + NADH + H(+)</text>
        <dbReference type="Rhea" id="RHEA:32223"/>
        <dbReference type="ChEBI" id="CHEBI:15378"/>
        <dbReference type="ChEBI" id="CHEBI:43474"/>
        <dbReference type="ChEBI" id="CHEBI:57945"/>
        <dbReference type="ChEBI" id="CHEBI:64074"/>
        <dbReference type="ChEBI" id="CHEBI:456215"/>
        <dbReference type="ChEBI" id="CHEBI:456216"/>
        <dbReference type="EC" id="4.2.1.136"/>
    </reaction>
</comment>
<feature type="binding site" evidence="17">
    <location>
        <position position="294"/>
    </location>
    <ligand>
        <name>(6S)-NADPHX</name>
        <dbReference type="ChEBI" id="CHEBI:64076"/>
    </ligand>
</feature>
<evidence type="ECO:0000256" key="8">
    <source>
        <dbReference type="ARBA" id="ARBA00022857"/>
    </source>
</evidence>
<dbReference type="GO" id="GO:0046872">
    <property type="term" value="F:metal ion binding"/>
    <property type="evidence" value="ECO:0007669"/>
    <property type="project" value="UniProtKB-UniRule"/>
</dbReference>
<comment type="catalytic activity">
    <reaction evidence="16 17 19">
        <text>(6S)-NADPHX + ADP = AMP + phosphate + NADPH + H(+)</text>
        <dbReference type="Rhea" id="RHEA:32235"/>
        <dbReference type="ChEBI" id="CHEBI:15378"/>
        <dbReference type="ChEBI" id="CHEBI:43474"/>
        <dbReference type="ChEBI" id="CHEBI:57783"/>
        <dbReference type="ChEBI" id="CHEBI:64076"/>
        <dbReference type="ChEBI" id="CHEBI:456215"/>
        <dbReference type="ChEBI" id="CHEBI:456216"/>
        <dbReference type="EC" id="4.2.1.136"/>
    </reaction>
</comment>
<name>A0AA42CPG2_9SPHN</name>
<dbReference type="GO" id="GO:0110051">
    <property type="term" value="P:metabolite repair"/>
    <property type="evidence" value="ECO:0007669"/>
    <property type="project" value="TreeGrafter"/>
</dbReference>
<evidence type="ECO:0000256" key="1">
    <source>
        <dbReference type="ARBA" id="ARBA00000013"/>
    </source>
</evidence>
<keyword evidence="10 17" id="KW-0520">NAD</keyword>
<feature type="binding site" evidence="18">
    <location>
        <position position="151"/>
    </location>
    <ligand>
        <name>(6S)-NADPHX</name>
        <dbReference type="ChEBI" id="CHEBI:64076"/>
    </ligand>
</feature>
<dbReference type="HAMAP" id="MF_01965">
    <property type="entry name" value="NADHX_dehydratase"/>
    <property type="match status" value="1"/>
</dbReference>
<dbReference type="EMBL" id="JANFAV010000003">
    <property type="protein sequence ID" value="MCW6534319.1"/>
    <property type="molecule type" value="Genomic_DNA"/>
</dbReference>
<feature type="binding site" evidence="17">
    <location>
        <position position="241"/>
    </location>
    <ligand>
        <name>(6S)-NADPHX</name>
        <dbReference type="ChEBI" id="CHEBI:64076"/>
    </ligand>
</feature>
<feature type="binding site" evidence="18">
    <location>
        <position position="62"/>
    </location>
    <ligand>
        <name>K(+)</name>
        <dbReference type="ChEBI" id="CHEBI:29103"/>
    </ligand>
</feature>
<evidence type="ECO:0000256" key="7">
    <source>
        <dbReference type="ARBA" id="ARBA00022840"/>
    </source>
</evidence>
<keyword evidence="5 18" id="KW-0479">Metal-binding</keyword>
<comment type="cofactor">
    <cofactor evidence="17">
        <name>Mg(2+)</name>
        <dbReference type="ChEBI" id="CHEBI:18420"/>
    </cofactor>
</comment>
<comment type="similarity">
    <text evidence="18">Belongs to the NnrE/AIBP family.</text>
</comment>
<dbReference type="EC" id="5.1.99.6" evidence="19"/>
<comment type="similarity">
    <text evidence="4 19">In the C-terminal section; belongs to the NnrD/CARKD family.</text>
</comment>
<feature type="binding site" evidence="18">
    <location>
        <begin position="61"/>
        <end position="65"/>
    </location>
    <ligand>
        <name>(6S)-NADPHX</name>
        <dbReference type="ChEBI" id="CHEBI:64076"/>
    </ligand>
</feature>
<comment type="caution">
    <text evidence="22">The sequence shown here is derived from an EMBL/GenBank/DDBJ whole genome shotgun (WGS) entry which is preliminary data.</text>
</comment>
<accession>A0AA42CPG2</accession>
<comment type="catalytic activity">
    <reaction evidence="2 18 19">
        <text>(6R)-NADPHX = (6S)-NADPHX</text>
        <dbReference type="Rhea" id="RHEA:32227"/>
        <dbReference type="ChEBI" id="CHEBI:64076"/>
        <dbReference type="ChEBI" id="CHEBI:64077"/>
        <dbReference type="EC" id="5.1.99.6"/>
    </reaction>
</comment>
<protein>
    <recommendedName>
        <fullName evidence="19">Bifunctional NAD(P)H-hydrate repair enzyme</fullName>
    </recommendedName>
    <alternativeName>
        <fullName evidence="19">Nicotinamide nucleotide repair protein</fullName>
    </alternativeName>
    <domain>
        <recommendedName>
            <fullName evidence="19">ADP-dependent (S)-NAD(P)H-hydrate dehydratase</fullName>
            <ecNumber evidence="19">4.2.1.136</ecNumber>
        </recommendedName>
        <alternativeName>
            <fullName evidence="19">ADP-dependent NAD(P)HX dehydratase</fullName>
        </alternativeName>
    </domain>
    <domain>
        <recommendedName>
            <fullName evidence="19">NAD(P)H-hydrate epimerase</fullName>
            <ecNumber evidence="19">5.1.99.6</ecNumber>
        </recommendedName>
    </domain>
</protein>